<evidence type="ECO:0000313" key="4">
    <source>
        <dbReference type="Proteomes" id="UP000635606"/>
    </source>
</evidence>
<dbReference type="AlphaFoldDB" id="A0A8J4A7Y2"/>
<keyword evidence="2" id="KW-0472">Membrane</keyword>
<keyword evidence="4" id="KW-1185">Reference proteome</keyword>
<feature type="transmembrane region" description="Helical" evidence="2">
    <location>
        <begin position="100"/>
        <end position="123"/>
    </location>
</feature>
<evidence type="ECO:0008006" key="5">
    <source>
        <dbReference type="Google" id="ProtNLM"/>
    </source>
</evidence>
<evidence type="ECO:0000313" key="3">
    <source>
        <dbReference type="EMBL" id="GIJ75005.1"/>
    </source>
</evidence>
<evidence type="ECO:0000256" key="1">
    <source>
        <dbReference type="SAM" id="MobiDB-lite"/>
    </source>
</evidence>
<organism evidence="3 4">
    <name type="scientific">Virgisporangium ochraceum</name>
    <dbReference type="NCBI Taxonomy" id="65505"/>
    <lineage>
        <taxon>Bacteria</taxon>
        <taxon>Bacillati</taxon>
        <taxon>Actinomycetota</taxon>
        <taxon>Actinomycetes</taxon>
        <taxon>Micromonosporales</taxon>
        <taxon>Micromonosporaceae</taxon>
        <taxon>Virgisporangium</taxon>
    </lineage>
</organism>
<gene>
    <name evidence="3" type="ORF">Voc01_099220</name>
</gene>
<reference evidence="3" key="1">
    <citation type="submission" date="2021-01" db="EMBL/GenBank/DDBJ databases">
        <title>Whole genome shotgun sequence of Virgisporangium ochraceum NBRC 16418.</title>
        <authorList>
            <person name="Komaki H."/>
            <person name="Tamura T."/>
        </authorList>
    </citation>
    <scope>NUCLEOTIDE SEQUENCE</scope>
    <source>
        <strain evidence="3">NBRC 16418</strain>
    </source>
</reference>
<comment type="caution">
    <text evidence="3">The sequence shown here is derived from an EMBL/GenBank/DDBJ whole genome shotgun (WGS) entry which is preliminary data.</text>
</comment>
<protein>
    <recommendedName>
        <fullName evidence="5">Fibronectin type-III domain-containing protein</fullName>
    </recommendedName>
</protein>
<dbReference type="Proteomes" id="UP000635606">
    <property type="component" value="Unassembled WGS sequence"/>
</dbReference>
<evidence type="ECO:0000256" key="2">
    <source>
        <dbReference type="SAM" id="Phobius"/>
    </source>
</evidence>
<sequence>MSVTATNAAGTSAPSGTRQVAVPAAAPTPVVTARPGSAALVVSWEFPAGFSGRHTFVSIGLDPSGTVRVLALAVSVGGTAAGGAPAGGGGLAITGLPVPVLVLTGLGLLAAGAASRVVGSVPVRYGRRRRRA</sequence>
<dbReference type="RefSeq" id="WP_203934788.1">
    <property type="nucleotide sequence ID" value="NZ_BOPH01000147.1"/>
</dbReference>
<dbReference type="EMBL" id="BOPH01000147">
    <property type="protein sequence ID" value="GIJ75005.1"/>
    <property type="molecule type" value="Genomic_DNA"/>
</dbReference>
<accession>A0A8J4A7Y2</accession>
<keyword evidence="2" id="KW-0812">Transmembrane</keyword>
<proteinExistence type="predicted"/>
<feature type="region of interest" description="Disordered" evidence="1">
    <location>
        <begin position="1"/>
        <end position="20"/>
    </location>
</feature>
<feature type="compositionally biased region" description="Polar residues" evidence="1">
    <location>
        <begin position="1"/>
        <end position="18"/>
    </location>
</feature>
<keyword evidence="2" id="KW-1133">Transmembrane helix</keyword>
<name>A0A8J4A7Y2_9ACTN</name>